<dbReference type="GO" id="GO:0019629">
    <property type="term" value="P:propionate catabolic process, 2-methylcitrate cycle"/>
    <property type="evidence" value="ECO:0007669"/>
    <property type="project" value="InterPro"/>
</dbReference>
<dbReference type="InterPro" id="IPR007400">
    <property type="entry name" value="PrpF-like"/>
</dbReference>
<keyword evidence="4" id="KW-1185">Reference proteome</keyword>
<dbReference type="RefSeq" id="WP_162123839.1">
    <property type="nucleotide sequence ID" value="NZ_PDWK01000014.1"/>
</dbReference>
<dbReference type="InterPro" id="IPR012709">
    <property type="entry name" value="PrpF"/>
</dbReference>
<dbReference type="PANTHER" id="PTHR43709:SF2">
    <property type="entry name" value="DUF453 DOMAIN PROTEIN (AFU_ORTHOLOGUE AFUA_6G00360)"/>
    <property type="match status" value="1"/>
</dbReference>
<evidence type="ECO:0000313" key="3">
    <source>
        <dbReference type="EMBL" id="KAF1689857.1"/>
    </source>
</evidence>
<evidence type="ECO:0000256" key="2">
    <source>
        <dbReference type="ARBA" id="ARBA00023235"/>
    </source>
</evidence>
<protein>
    <submittedName>
        <fullName evidence="3">2-methylaconitate cis-trans isomerase PrpF</fullName>
    </submittedName>
</protein>
<dbReference type="AlphaFoldDB" id="A0A921P3F9"/>
<evidence type="ECO:0000256" key="1">
    <source>
        <dbReference type="ARBA" id="ARBA00007673"/>
    </source>
</evidence>
<evidence type="ECO:0000313" key="4">
    <source>
        <dbReference type="Proteomes" id="UP000717981"/>
    </source>
</evidence>
<dbReference type="SUPFAM" id="SSF54506">
    <property type="entry name" value="Diaminopimelate epimerase-like"/>
    <property type="match status" value="2"/>
</dbReference>
<keyword evidence="2 3" id="KW-0413">Isomerase</keyword>
<proteinExistence type="inferred from homology"/>
<sequence>MSHQPQLRIPATYMRGGTSKGVFFRLQDLPPEAQVPGRARDRLLQRVIGSPDPYGKHTDGMGGATSSTSKCVIISASTRPGHDVDYLYGQVAIEEDFVDWSGNCGNLTTAVGPFAVANGFIDPARIPDNGTVPVRVWQANIGKTIVVHVPVRDGQVQETGDFELDGVAFPAAEIVVEFLDPADGGGEGGGGMFPTGRPVDTLEVPGVGTLEATLINAGIPTVFVDAQAIGFTGTELQPAINGDPAALEKLEAIRVAGALRMDLIRTPEEAATRQHTPKVAFVAPPRDYVASSGKAVAAADIDLNVRAMSMGKLHHAMMGTASVAIATAAAVPGTLVNRAAGGGSREIVRFGHPSGTLRVGASVAQVDGQWTVTRAVMSRSARVLMEGWVRVPADALEG</sequence>
<dbReference type="FunFam" id="3.10.310.10:FF:000018">
    <property type="entry name" value="2-methylaconitate cis-trans isomerase"/>
    <property type="match status" value="1"/>
</dbReference>
<dbReference type="Proteomes" id="UP000717981">
    <property type="component" value="Unassembled WGS sequence"/>
</dbReference>
<gene>
    <name evidence="3" type="primary">prpF</name>
    <name evidence="3" type="ORF">CR938_04360</name>
</gene>
<dbReference type="NCBIfam" id="TIGR02334">
    <property type="entry name" value="prpF"/>
    <property type="match status" value="1"/>
</dbReference>
<reference evidence="3" key="1">
    <citation type="submission" date="2017-10" db="EMBL/GenBank/DDBJ databases">
        <title>Whole genome sequencing of members of genus Pseudoxanthomonas.</title>
        <authorList>
            <person name="Kumar S."/>
            <person name="Bansal K."/>
            <person name="Kaur A."/>
            <person name="Patil P."/>
            <person name="Sharma S."/>
            <person name="Patil P.B."/>
        </authorList>
    </citation>
    <scope>NUCLEOTIDE SEQUENCE</scope>
    <source>
        <strain evidence="3">DSM 22914</strain>
    </source>
</reference>
<comment type="caution">
    <text evidence="3">The sequence shown here is derived from an EMBL/GenBank/DDBJ whole genome shotgun (WGS) entry which is preliminary data.</text>
</comment>
<organism evidence="3 4">
    <name type="scientific">Pseudoxanthomonas taiwanensis</name>
    <dbReference type="NCBI Taxonomy" id="176598"/>
    <lineage>
        <taxon>Bacteria</taxon>
        <taxon>Pseudomonadati</taxon>
        <taxon>Pseudomonadota</taxon>
        <taxon>Gammaproteobacteria</taxon>
        <taxon>Lysobacterales</taxon>
        <taxon>Lysobacteraceae</taxon>
        <taxon>Pseudoxanthomonas</taxon>
    </lineage>
</organism>
<dbReference type="EMBL" id="PDWK01000014">
    <property type="protein sequence ID" value="KAF1689857.1"/>
    <property type="molecule type" value="Genomic_DNA"/>
</dbReference>
<dbReference type="PANTHER" id="PTHR43709">
    <property type="entry name" value="ACONITATE ISOMERASE-RELATED"/>
    <property type="match status" value="1"/>
</dbReference>
<dbReference type="Pfam" id="PF04303">
    <property type="entry name" value="PrpF"/>
    <property type="match status" value="1"/>
</dbReference>
<name>A0A921P3F9_9GAMM</name>
<dbReference type="OrthoDB" id="9779763at2"/>
<accession>A0A921P3F9</accession>
<dbReference type="GO" id="GO:0016853">
    <property type="term" value="F:isomerase activity"/>
    <property type="evidence" value="ECO:0007669"/>
    <property type="project" value="UniProtKB-KW"/>
</dbReference>
<dbReference type="Gene3D" id="3.10.310.10">
    <property type="entry name" value="Diaminopimelate Epimerase, Chain A, domain 1"/>
    <property type="match status" value="2"/>
</dbReference>
<comment type="similarity">
    <text evidence="1">Belongs to the PrpF family.</text>
</comment>